<dbReference type="Proteomes" id="UP000232673">
    <property type="component" value="Unassembled WGS sequence"/>
</dbReference>
<dbReference type="InterPro" id="IPR027417">
    <property type="entry name" value="P-loop_NTPase"/>
</dbReference>
<dbReference type="RefSeq" id="WP_079712023.1">
    <property type="nucleotide sequence ID" value="NZ_FUZC01000002.1"/>
</dbReference>
<gene>
    <name evidence="1" type="ORF">APR41_04370</name>
</gene>
<dbReference type="AlphaFoldDB" id="A0A2N0TUJ4"/>
<name>A0A2N0TUJ4_9FLAO</name>
<reference evidence="1 2" key="1">
    <citation type="submission" date="2015-10" db="EMBL/GenBank/DDBJ databases">
        <title>Draft genome sequence of Salegentibacter salinarum KCTC 12975.</title>
        <authorList>
            <person name="Lin W."/>
            <person name="Zheng Q."/>
        </authorList>
    </citation>
    <scope>NUCLEOTIDE SEQUENCE [LARGE SCALE GENOMIC DNA]</scope>
    <source>
        <strain evidence="1 2">KCTC 12975</strain>
    </source>
</reference>
<evidence type="ECO:0000313" key="2">
    <source>
        <dbReference type="Proteomes" id="UP000232673"/>
    </source>
</evidence>
<evidence type="ECO:0000313" key="1">
    <source>
        <dbReference type="EMBL" id="PKD18391.1"/>
    </source>
</evidence>
<comment type="caution">
    <text evidence="1">The sequence shown here is derived from an EMBL/GenBank/DDBJ whole genome shotgun (WGS) entry which is preliminary data.</text>
</comment>
<dbReference type="InterPro" id="IPR051396">
    <property type="entry name" value="Bact_Antivir_Def_Nuclease"/>
</dbReference>
<keyword evidence="2" id="KW-1185">Reference proteome</keyword>
<protein>
    <submittedName>
        <fullName evidence="1">Uncharacterized protein</fullName>
    </submittedName>
</protein>
<accession>A0A2N0TUJ4</accession>
<dbReference type="EMBL" id="LKTS01000023">
    <property type="protein sequence ID" value="PKD18391.1"/>
    <property type="molecule type" value="Genomic_DNA"/>
</dbReference>
<dbReference type="PANTHER" id="PTHR43581:SF2">
    <property type="entry name" value="EXCINUCLEASE ATPASE SUBUNIT"/>
    <property type="match status" value="1"/>
</dbReference>
<dbReference type="Gene3D" id="3.40.50.300">
    <property type="entry name" value="P-loop containing nucleotide triphosphate hydrolases"/>
    <property type="match status" value="1"/>
</dbReference>
<dbReference type="OrthoDB" id="997844at2"/>
<dbReference type="STRING" id="447422.SAMN05660903_00897"/>
<organism evidence="1 2">
    <name type="scientific">Salegentibacter salinarum</name>
    <dbReference type="NCBI Taxonomy" id="447422"/>
    <lineage>
        <taxon>Bacteria</taxon>
        <taxon>Pseudomonadati</taxon>
        <taxon>Bacteroidota</taxon>
        <taxon>Flavobacteriia</taxon>
        <taxon>Flavobacteriales</taxon>
        <taxon>Flavobacteriaceae</taxon>
        <taxon>Salegentibacter</taxon>
    </lineage>
</organism>
<dbReference type="SUPFAM" id="SSF52540">
    <property type="entry name" value="P-loop containing nucleoside triphosphate hydrolases"/>
    <property type="match status" value="1"/>
</dbReference>
<proteinExistence type="predicted"/>
<dbReference type="PANTHER" id="PTHR43581">
    <property type="entry name" value="ATP/GTP PHOSPHATASE"/>
    <property type="match status" value="1"/>
</dbReference>
<sequence length="875" mass="102082">MMHNETDVQWHIIYKRLATLLFDFANANSQGVGFELFKILTKNARFKELNPWISNLYSESFKSFDPIQVFASFNGSRMKDETRLQRINILFSILEDKTDFQEFKNIDFKGCPAPLSIKLISPRTHKDQREIWELFRGIFENSSKSLRASTFNDVKNWYGVDVVSLTQFLFWIDSDSYLPLDKNTVQFLKKLNKIDSLPDNVEEYNDLIVQGKPGLFREITELAYERKLERIHFSTNSKAFQEFFIENFKYENSQDLQSFKFIGIRPLKEMPSSLKKVLLEDHLYIFYNHYQFSNEDKKVVYDNRYENIYNIKDGPIINISAMVGKNGVGKSSLTELLYMSIYNLSIAKGLISNQFIEDLHIELFFRTDTLYKLTVNGEKISIYSYSHVEGGFQNPEKKNLDDFHLNRFFYTIAVNYSHYGLNSKKYKLDWITPLSHKNDGYQSPVVINPMRTEGNINVNREESLLNARMLANILEPVEEGAEETLRTIYGHKKATHLIISENEKKGDPKKGEELNYTTIERRTRNEIIRELYSVFQLETQHELKYKVLAEKYFVKKLFSVCHTYSKYHTHLPQKKSGNLTLEDVRGLLKKIKADQSHMVFKLKQTINYLKYGHIDAFVTGDKIALEDLSAEINRIKSKDQDVQTILLIPPPIFNCKILLEDGSDFAKISSGESQLISIASTVAYHLNNLDSVQDETGFYRYGNILVMMDEAELYFHPDLQRRFIQFLLDYLSKIDLSRIEGINFCFITHSPFLLSDIIRSNVLPMGDESSKLDLKTFGANVYDILANSFFFNDGFVGELAKRRIKEVVDWINGKKKLPEYVDAEYCKKIIQLIDEPIVQKKLAEMYDKKVNGNVREKILHRQIQELQAELAYIKK</sequence>